<dbReference type="NCBIfam" id="NF002753">
    <property type="entry name" value="PRK02797.1-2"/>
    <property type="match status" value="1"/>
</dbReference>
<protein>
    <submittedName>
        <fullName evidence="6">TDP-N-acetylfucosamine:lipid II N-acetylfucosaminyltransferase</fullName>
        <ecNumber evidence="6">2.4.1.325</ecNumber>
    </submittedName>
</protein>
<evidence type="ECO:0000256" key="1">
    <source>
        <dbReference type="ARBA" id="ARBA00022475"/>
    </source>
</evidence>
<evidence type="ECO:0000256" key="2">
    <source>
        <dbReference type="ARBA" id="ARBA00022519"/>
    </source>
</evidence>
<dbReference type="InterPro" id="IPR009993">
    <property type="entry name" value="WecF"/>
</dbReference>
<evidence type="ECO:0000313" key="6">
    <source>
        <dbReference type="EMBL" id="MFC6363499.1"/>
    </source>
</evidence>
<proteinExistence type="predicted"/>
<accession>A0ABW1VRP1</accession>
<keyword evidence="2" id="KW-0997">Cell inner membrane</keyword>
<reference evidence="7" key="1">
    <citation type="journal article" date="2019" name="Int. J. Syst. Evol. Microbiol.">
        <title>The Global Catalogue of Microorganisms (GCM) 10K type strain sequencing project: providing services to taxonomists for standard genome sequencing and annotation.</title>
        <authorList>
            <consortium name="The Broad Institute Genomics Platform"/>
            <consortium name="The Broad Institute Genome Sequencing Center for Infectious Disease"/>
            <person name="Wu L."/>
            <person name="Ma J."/>
        </authorList>
    </citation>
    <scope>NUCLEOTIDE SEQUENCE [LARGE SCALE GENOMIC DNA]</scope>
    <source>
        <strain evidence="7">CGMCC 4.1530</strain>
    </source>
</reference>
<gene>
    <name evidence="6" type="ORF">ACFP73_15670</name>
</gene>
<keyword evidence="7" id="KW-1185">Reference proteome</keyword>
<keyword evidence="4 6" id="KW-0808">Transferase</keyword>
<sequence length="360" mass="40972">MTSLIHLLGSDIPHHNLTLLRFFDQQLSVQVPSAAARKFMVVSCDSQSLSGFSHLEVQIFPDKKSLARAVIRLAKNKQQRFFCHGQFNPWLWLALYGRKISRHQLYWHIWGADLYEDSHQLRFRLFYVVRRMARKRVAGILATRGDINYFRQRVPSVAAALLYFPARMPVSGPAAPPLNGDRPLTILVGNSGDPTNRHAEALTDIYQQFGSNVSVILPMGYPAGNQTYIEKVRAVAERYFTSGQVTLLTGTLDFADYQALLARCQLGYFIFKRQQGIGTLCLLIEKNIPFVISRDNPFWQDLAEQKLPVLFRGDKLDPDTINEARRQLISCDKQQIAFLSPGYLAGWCEILQRLEEGKAL</sequence>
<evidence type="ECO:0000256" key="5">
    <source>
        <dbReference type="ARBA" id="ARBA00023136"/>
    </source>
</evidence>
<dbReference type="GO" id="GO:0102031">
    <property type="term" value="F:4-acetamido-4,6-dideoxy-D-galactose transferase activity"/>
    <property type="evidence" value="ECO:0007669"/>
    <property type="project" value="UniProtKB-EC"/>
</dbReference>
<comment type="caution">
    <text evidence="6">The sequence shown here is derived from an EMBL/GenBank/DDBJ whole genome shotgun (WGS) entry which is preliminary data.</text>
</comment>
<dbReference type="EMBL" id="JBHSUC010000032">
    <property type="protein sequence ID" value="MFC6363499.1"/>
    <property type="molecule type" value="Genomic_DNA"/>
</dbReference>
<dbReference type="EC" id="2.4.1.325" evidence="6"/>
<dbReference type="RefSeq" id="WP_212709509.1">
    <property type="nucleotide sequence ID" value="NZ_BAAAFW010000025.1"/>
</dbReference>
<evidence type="ECO:0000256" key="4">
    <source>
        <dbReference type="ARBA" id="ARBA00022679"/>
    </source>
</evidence>
<dbReference type="Pfam" id="PF07429">
    <property type="entry name" value="Glyco_transf_56"/>
    <property type="match status" value="1"/>
</dbReference>
<organism evidence="6 7">
    <name type="scientific">Tatumella punctata</name>
    <dbReference type="NCBI Taxonomy" id="399969"/>
    <lineage>
        <taxon>Bacteria</taxon>
        <taxon>Pseudomonadati</taxon>
        <taxon>Pseudomonadota</taxon>
        <taxon>Gammaproteobacteria</taxon>
        <taxon>Enterobacterales</taxon>
        <taxon>Erwiniaceae</taxon>
        <taxon>Tatumella</taxon>
    </lineage>
</organism>
<dbReference type="Proteomes" id="UP001596215">
    <property type="component" value="Unassembled WGS sequence"/>
</dbReference>
<keyword evidence="3 6" id="KW-0328">Glycosyltransferase</keyword>
<keyword evidence="5" id="KW-0472">Membrane</keyword>
<evidence type="ECO:0000256" key="3">
    <source>
        <dbReference type="ARBA" id="ARBA00022676"/>
    </source>
</evidence>
<name>A0ABW1VRP1_9GAMM</name>
<evidence type="ECO:0000313" key="7">
    <source>
        <dbReference type="Proteomes" id="UP001596215"/>
    </source>
</evidence>
<keyword evidence="1" id="KW-1003">Cell membrane</keyword>